<dbReference type="OrthoDB" id="214931at2"/>
<keyword evidence="3" id="KW-1185">Reference proteome</keyword>
<sequence>MSEHPSIAQSVVQFSAQEVAQLAQEDQAAGRLVGQLLGGFFVILVAMMVGCAWWTAWHLPPSSDPQSGLREVVMPAAGN</sequence>
<dbReference type="AlphaFoldDB" id="A0A1C3E3X0"/>
<dbReference type="Proteomes" id="UP000094828">
    <property type="component" value="Unassembled WGS sequence"/>
</dbReference>
<comment type="caution">
    <text evidence="2">The sequence shown here is derived from an EMBL/GenBank/DDBJ whole genome shotgun (WGS) entry which is preliminary data.</text>
</comment>
<reference evidence="2 3" key="1">
    <citation type="submission" date="2016-05" db="EMBL/GenBank/DDBJ databases">
        <title>Genomic and physiological characterization of Planctopirus sp. isolated from fresh water lake.</title>
        <authorList>
            <person name="Subhash Y."/>
            <person name="Ramana C."/>
        </authorList>
    </citation>
    <scope>NUCLEOTIDE SEQUENCE [LARGE SCALE GENOMIC DNA]</scope>
    <source>
        <strain evidence="2 3">JC280</strain>
    </source>
</reference>
<dbReference type="RefSeq" id="WP_068852923.1">
    <property type="nucleotide sequence ID" value="NZ_LYDR01000158.1"/>
</dbReference>
<evidence type="ECO:0000313" key="3">
    <source>
        <dbReference type="Proteomes" id="UP000094828"/>
    </source>
</evidence>
<organism evidence="2 3">
    <name type="scientific">Planctopirus hydrillae</name>
    <dbReference type="NCBI Taxonomy" id="1841610"/>
    <lineage>
        <taxon>Bacteria</taxon>
        <taxon>Pseudomonadati</taxon>
        <taxon>Planctomycetota</taxon>
        <taxon>Planctomycetia</taxon>
        <taxon>Planctomycetales</taxon>
        <taxon>Planctomycetaceae</taxon>
        <taxon>Planctopirus</taxon>
    </lineage>
</organism>
<dbReference type="EMBL" id="LYDR01000158">
    <property type="protein sequence ID" value="ODA27948.1"/>
    <property type="molecule type" value="Genomic_DNA"/>
</dbReference>
<proteinExistence type="predicted"/>
<keyword evidence="1" id="KW-0472">Membrane</keyword>
<name>A0A1C3E3X0_9PLAN</name>
<protein>
    <submittedName>
        <fullName evidence="2">Uncharacterized protein</fullName>
    </submittedName>
</protein>
<evidence type="ECO:0000256" key="1">
    <source>
        <dbReference type="SAM" id="Phobius"/>
    </source>
</evidence>
<feature type="transmembrane region" description="Helical" evidence="1">
    <location>
        <begin position="36"/>
        <end position="56"/>
    </location>
</feature>
<keyword evidence="1" id="KW-0812">Transmembrane</keyword>
<accession>A0A1C3E3X0</accession>
<evidence type="ECO:0000313" key="2">
    <source>
        <dbReference type="EMBL" id="ODA27948.1"/>
    </source>
</evidence>
<keyword evidence="1" id="KW-1133">Transmembrane helix</keyword>
<gene>
    <name evidence="2" type="ORF">A6X21_13805</name>
</gene>